<accession>A0A1F8AU97</accession>
<dbReference type="InterPro" id="IPR035461">
    <property type="entry name" value="GmhA/DiaA"/>
</dbReference>
<dbReference type="InterPro" id="IPR046348">
    <property type="entry name" value="SIS_dom_sf"/>
</dbReference>
<organism evidence="2 3">
    <name type="scientific">Candidatus Woesebacteria bacterium RIFCSPHIGHO2_12_FULL_41_24</name>
    <dbReference type="NCBI Taxonomy" id="1802510"/>
    <lineage>
        <taxon>Bacteria</taxon>
        <taxon>Candidatus Woeseibacteriota</taxon>
    </lineage>
</organism>
<dbReference type="PANTHER" id="PTHR30390">
    <property type="entry name" value="SEDOHEPTULOSE 7-PHOSPHATE ISOMERASE / DNAA INITIATOR-ASSOCIATING FACTOR FOR REPLICATION INITIATION"/>
    <property type="match status" value="1"/>
</dbReference>
<dbReference type="GO" id="GO:0097367">
    <property type="term" value="F:carbohydrate derivative binding"/>
    <property type="evidence" value="ECO:0007669"/>
    <property type="project" value="InterPro"/>
</dbReference>
<evidence type="ECO:0000313" key="3">
    <source>
        <dbReference type="Proteomes" id="UP000178603"/>
    </source>
</evidence>
<protein>
    <recommendedName>
        <fullName evidence="1">SIS domain-containing protein</fullName>
    </recommendedName>
</protein>
<name>A0A1F8AU97_9BACT</name>
<evidence type="ECO:0000313" key="2">
    <source>
        <dbReference type="EMBL" id="OGM54815.1"/>
    </source>
</evidence>
<dbReference type="PROSITE" id="PS51464">
    <property type="entry name" value="SIS"/>
    <property type="match status" value="1"/>
</dbReference>
<dbReference type="Proteomes" id="UP000178603">
    <property type="component" value="Unassembled WGS sequence"/>
</dbReference>
<evidence type="ECO:0000259" key="1">
    <source>
        <dbReference type="PROSITE" id="PS51464"/>
    </source>
</evidence>
<dbReference type="Gene3D" id="3.40.50.10490">
    <property type="entry name" value="Glucose-6-phosphate isomerase like protein, domain 1"/>
    <property type="match status" value="1"/>
</dbReference>
<dbReference type="SUPFAM" id="SSF53697">
    <property type="entry name" value="SIS domain"/>
    <property type="match status" value="1"/>
</dbReference>
<dbReference type="GO" id="GO:1901135">
    <property type="term" value="P:carbohydrate derivative metabolic process"/>
    <property type="evidence" value="ECO:0007669"/>
    <property type="project" value="InterPro"/>
</dbReference>
<dbReference type="AlphaFoldDB" id="A0A1F8AU97"/>
<gene>
    <name evidence="2" type="ORF">A3E44_01500</name>
</gene>
<reference evidence="2 3" key="1">
    <citation type="journal article" date="2016" name="Nat. Commun.">
        <title>Thousands of microbial genomes shed light on interconnected biogeochemical processes in an aquifer system.</title>
        <authorList>
            <person name="Anantharaman K."/>
            <person name="Brown C.T."/>
            <person name="Hug L.A."/>
            <person name="Sharon I."/>
            <person name="Castelle C.J."/>
            <person name="Probst A.J."/>
            <person name="Thomas B.C."/>
            <person name="Singh A."/>
            <person name="Wilkins M.J."/>
            <person name="Karaoz U."/>
            <person name="Brodie E.L."/>
            <person name="Williams K.H."/>
            <person name="Hubbard S.S."/>
            <person name="Banfield J.F."/>
        </authorList>
    </citation>
    <scope>NUCLEOTIDE SEQUENCE [LARGE SCALE GENOMIC DNA]</scope>
</reference>
<feature type="domain" description="SIS" evidence="1">
    <location>
        <begin position="30"/>
        <end position="182"/>
    </location>
</feature>
<dbReference type="InterPro" id="IPR050099">
    <property type="entry name" value="SIS_GmhA/DiaA_subfam"/>
</dbReference>
<dbReference type="Pfam" id="PF13580">
    <property type="entry name" value="SIS_2"/>
    <property type="match status" value="1"/>
</dbReference>
<proteinExistence type="predicted"/>
<dbReference type="InterPro" id="IPR001347">
    <property type="entry name" value="SIS_dom"/>
</dbReference>
<comment type="caution">
    <text evidence="2">The sequence shown here is derived from an EMBL/GenBank/DDBJ whole genome shotgun (WGS) entry which is preliminary data.</text>
</comment>
<dbReference type="CDD" id="cd05006">
    <property type="entry name" value="SIS_GmhA"/>
    <property type="match status" value="1"/>
</dbReference>
<dbReference type="PANTHER" id="PTHR30390:SF8">
    <property type="entry name" value="SUGAR ISOMERASE (SIS)"/>
    <property type="match status" value="1"/>
</dbReference>
<sequence length="183" mass="19720">MYKDIDSYIKEVNTALGNLNLGIIERIIKNIERVKGSDKHVYLIGNGGSAATAIHMACDLVKKCNIKAIALTANIANITAFANDVSYDDAFSEQLRVFLEKGDVVIAISASGESKNVIKAVRLARSKGNMVIALTGFMMGGKLAKLADISLVVKSNSYGVVEDVHMTFNHILSKVLSMQKNTG</sequence>
<dbReference type="EMBL" id="MGGW01000009">
    <property type="protein sequence ID" value="OGM54815.1"/>
    <property type="molecule type" value="Genomic_DNA"/>
</dbReference>